<dbReference type="EMBL" id="CVRI01000058">
    <property type="protein sequence ID" value="CRL02845.1"/>
    <property type="molecule type" value="Genomic_DNA"/>
</dbReference>
<accession>A0A1J1IRH8</accession>
<organism evidence="1 2">
    <name type="scientific">Clunio marinus</name>
    <dbReference type="NCBI Taxonomy" id="568069"/>
    <lineage>
        <taxon>Eukaryota</taxon>
        <taxon>Metazoa</taxon>
        <taxon>Ecdysozoa</taxon>
        <taxon>Arthropoda</taxon>
        <taxon>Hexapoda</taxon>
        <taxon>Insecta</taxon>
        <taxon>Pterygota</taxon>
        <taxon>Neoptera</taxon>
        <taxon>Endopterygota</taxon>
        <taxon>Diptera</taxon>
        <taxon>Nematocera</taxon>
        <taxon>Chironomoidea</taxon>
        <taxon>Chironomidae</taxon>
        <taxon>Clunio</taxon>
    </lineage>
</organism>
<proteinExistence type="predicted"/>
<evidence type="ECO:0000313" key="2">
    <source>
        <dbReference type="Proteomes" id="UP000183832"/>
    </source>
</evidence>
<evidence type="ECO:0000313" key="1">
    <source>
        <dbReference type="EMBL" id="CRL02845.1"/>
    </source>
</evidence>
<sequence length="157" mass="17788">MEWKIEKKLSRCMHYELDVTNVLLVTVKAEESILNQHSDHVSSFPIRSPIHFFYGLTSISILAQKHVLSTECKAKKGSLLNIILISAESPTLEKIFFLLELSKLSCPKETKKKLNHALATEVANVKSFLRVNLFPFSSCSACWSHSDAFPTQHINED</sequence>
<dbReference type="AlphaFoldDB" id="A0A1J1IRH8"/>
<dbReference type="Proteomes" id="UP000183832">
    <property type="component" value="Unassembled WGS sequence"/>
</dbReference>
<gene>
    <name evidence="1" type="ORF">CLUMA_CG016043</name>
</gene>
<keyword evidence="2" id="KW-1185">Reference proteome</keyword>
<protein>
    <submittedName>
        <fullName evidence="1">CLUMA_CG016043, isoform A</fullName>
    </submittedName>
</protein>
<name>A0A1J1IRH8_9DIPT</name>
<reference evidence="1 2" key="1">
    <citation type="submission" date="2015-04" db="EMBL/GenBank/DDBJ databases">
        <authorList>
            <person name="Syromyatnikov M.Y."/>
            <person name="Popov V.N."/>
        </authorList>
    </citation>
    <scope>NUCLEOTIDE SEQUENCE [LARGE SCALE GENOMIC DNA]</scope>
</reference>